<dbReference type="SUPFAM" id="SSF53383">
    <property type="entry name" value="PLP-dependent transferases"/>
    <property type="match status" value="1"/>
</dbReference>
<keyword evidence="4" id="KW-1185">Reference proteome</keyword>
<proteinExistence type="inferred from homology"/>
<dbReference type="Pfam" id="PF01041">
    <property type="entry name" value="DegT_DnrJ_EryC1"/>
    <property type="match status" value="1"/>
</dbReference>
<evidence type="ECO:0000256" key="2">
    <source>
        <dbReference type="RuleBase" id="RU004508"/>
    </source>
</evidence>
<dbReference type="InterPro" id="IPR015421">
    <property type="entry name" value="PyrdxlP-dep_Trfase_major"/>
</dbReference>
<keyword evidence="3" id="KW-0808">Transferase</keyword>
<dbReference type="InterPro" id="IPR015422">
    <property type="entry name" value="PyrdxlP-dep_Trfase_small"/>
</dbReference>
<dbReference type="Gene3D" id="3.40.640.10">
    <property type="entry name" value="Type I PLP-dependent aspartate aminotransferase-like (Major domain)"/>
    <property type="match status" value="1"/>
</dbReference>
<comment type="caution">
    <text evidence="3">The sequence shown here is derived from an EMBL/GenBank/DDBJ whole genome shotgun (WGS) entry which is preliminary data.</text>
</comment>
<gene>
    <name evidence="3" type="ORF">J2739_001734</name>
</gene>
<sequence length="382" mass="41225">MRNIPVYEPDLSGNERKYVLECLDSSWISSIGAFIGKFEAAIASTTSAPHAISVCNGTVALHLALHCLDIGPGDEVIVPTFTYIASVNTIAQTGATPVFAESRASDWQLDAADVERRITPRTKAIMPVHLFGGACDMTALMKIADRHGLKIVEDCAESLGTTIGGRHVGTFGDIGTFSFFGNKTVTTGEGGAVIATDDALAARLRMTKGQGQSLTRRYWHEVLGFNYRMTNIAAAIGLAQIERLEPVLARKRNIAAAYRELLSQLPVSFQAANNDVVGSDWLVSMLLPQGTDRDRLMQDMAEAGVDSRPVFYCAHTMPMYRSDEGFPIAQDIAARGLSVPSYPTMTDGDVARVCDALQSALRRQGKGALDNRPRLRTEAIGG</sequence>
<dbReference type="Gene3D" id="3.90.1150.10">
    <property type="entry name" value="Aspartate Aminotransferase, domain 1"/>
    <property type="match status" value="1"/>
</dbReference>
<keyword evidence="3" id="KW-0032">Aminotransferase</keyword>
<dbReference type="InterPro" id="IPR000653">
    <property type="entry name" value="DegT/StrS_aminotransferase"/>
</dbReference>
<dbReference type="PANTHER" id="PTHR30244:SF34">
    <property type="entry name" value="DTDP-4-AMINO-4,6-DIDEOXYGALACTOSE TRANSAMINASE"/>
    <property type="match status" value="1"/>
</dbReference>
<name>A0ABU1NBZ7_9BURK</name>
<dbReference type="RefSeq" id="WP_309900529.1">
    <property type="nucleotide sequence ID" value="NZ_JAVDRF010000003.1"/>
</dbReference>
<dbReference type="Proteomes" id="UP001184230">
    <property type="component" value="Unassembled WGS sequence"/>
</dbReference>
<dbReference type="EC" id="2.6.1.102" evidence="3"/>
<accession>A0ABU1NBZ7</accession>
<dbReference type="InterPro" id="IPR015424">
    <property type="entry name" value="PyrdxlP-dep_Trfase"/>
</dbReference>
<protein>
    <submittedName>
        <fullName evidence="3">Perosamine synthetase</fullName>
        <ecNumber evidence="3">2.6.1.102</ecNumber>
    </submittedName>
</protein>
<evidence type="ECO:0000313" key="4">
    <source>
        <dbReference type="Proteomes" id="UP001184230"/>
    </source>
</evidence>
<evidence type="ECO:0000313" key="3">
    <source>
        <dbReference type="EMBL" id="MDR6535964.1"/>
    </source>
</evidence>
<dbReference type="CDD" id="cd00616">
    <property type="entry name" value="AHBA_syn"/>
    <property type="match status" value="1"/>
</dbReference>
<dbReference type="EMBL" id="JAVDRF010000003">
    <property type="protein sequence ID" value="MDR6535964.1"/>
    <property type="molecule type" value="Genomic_DNA"/>
</dbReference>
<comment type="similarity">
    <text evidence="1 2">Belongs to the DegT/DnrJ/EryC1 family.</text>
</comment>
<evidence type="ECO:0000256" key="1">
    <source>
        <dbReference type="ARBA" id="ARBA00037999"/>
    </source>
</evidence>
<organism evidence="3 4">
    <name type="scientific">Variovorax soli</name>
    <dbReference type="NCBI Taxonomy" id="376815"/>
    <lineage>
        <taxon>Bacteria</taxon>
        <taxon>Pseudomonadati</taxon>
        <taxon>Pseudomonadota</taxon>
        <taxon>Betaproteobacteria</taxon>
        <taxon>Burkholderiales</taxon>
        <taxon>Comamonadaceae</taxon>
        <taxon>Variovorax</taxon>
    </lineage>
</organism>
<keyword evidence="2" id="KW-0663">Pyridoxal phosphate</keyword>
<dbReference type="GO" id="GO:0102933">
    <property type="term" value="F:GDP-4-dehydro-6-deoxy-D-mannose-4-aminotransferase activity"/>
    <property type="evidence" value="ECO:0007669"/>
    <property type="project" value="UniProtKB-EC"/>
</dbReference>
<dbReference type="PANTHER" id="PTHR30244">
    <property type="entry name" value="TRANSAMINASE"/>
    <property type="match status" value="1"/>
</dbReference>
<dbReference type="PIRSF" id="PIRSF000390">
    <property type="entry name" value="PLP_StrS"/>
    <property type="match status" value="1"/>
</dbReference>
<reference evidence="3 4" key="1">
    <citation type="submission" date="2023-07" db="EMBL/GenBank/DDBJ databases">
        <title>Sorghum-associated microbial communities from plants grown in Nebraska, USA.</title>
        <authorList>
            <person name="Schachtman D."/>
        </authorList>
    </citation>
    <scope>NUCLEOTIDE SEQUENCE [LARGE SCALE GENOMIC DNA]</scope>
    <source>
        <strain evidence="3 4">DS1781</strain>
    </source>
</reference>